<protein>
    <submittedName>
        <fullName evidence="1">Uncharacterized protein</fullName>
    </submittedName>
</protein>
<organism evidence="1 2">
    <name type="scientific">Streptomyces guryensis</name>
    <dbReference type="NCBI Taxonomy" id="2886947"/>
    <lineage>
        <taxon>Bacteria</taxon>
        <taxon>Bacillati</taxon>
        <taxon>Actinomycetota</taxon>
        <taxon>Actinomycetes</taxon>
        <taxon>Kitasatosporales</taxon>
        <taxon>Streptomycetaceae</taxon>
        <taxon>Streptomyces</taxon>
    </lineage>
</organism>
<gene>
    <name evidence="1" type="ORF">LJ657_21915</name>
</gene>
<proteinExistence type="predicted"/>
<keyword evidence="2" id="KW-1185">Reference proteome</keyword>
<dbReference type="Proteomes" id="UP001108029">
    <property type="component" value="Unassembled WGS sequence"/>
</dbReference>
<evidence type="ECO:0000313" key="2">
    <source>
        <dbReference type="Proteomes" id="UP001108029"/>
    </source>
</evidence>
<accession>A0A9Q3Z5Y0</accession>
<name>A0A9Q3Z5Y0_9ACTN</name>
<dbReference type="AlphaFoldDB" id="A0A9Q3Z5Y0"/>
<sequence>MTDLQDDQQSLSPELQEEVSGVSMSLVAAMASGLSPEKAMAELHGRFKEILKREGLSPWEIAYLRGKIEKWPPGYAEEWASGYAEGRAAARAEVILSALEARGVAVTVNVRERITSCTDLDTLALWCDRSLTITTAEDLFREGAEAPQE</sequence>
<dbReference type="RefSeq" id="WP_232650439.1">
    <property type="nucleotide sequence ID" value="NZ_JAJSBI010000010.1"/>
</dbReference>
<dbReference type="EMBL" id="JAJSBI010000010">
    <property type="protein sequence ID" value="MCD9876266.1"/>
    <property type="molecule type" value="Genomic_DNA"/>
</dbReference>
<comment type="caution">
    <text evidence="1">The sequence shown here is derived from an EMBL/GenBank/DDBJ whole genome shotgun (WGS) entry which is preliminary data.</text>
</comment>
<evidence type="ECO:0000313" key="1">
    <source>
        <dbReference type="EMBL" id="MCD9876266.1"/>
    </source>
</evidence>
<reference evidence="1" key="1">
    <citation type="submission" date="2021-12" db="EMBL/GenBank/DDBJ databases">
        <authorList>
            <person name="Lee J.-H."/>
            <person name="Kim S.-B."/>
        </authorList>
    </citation>
    <scope>NUCLEOTIDE SEQUENCE</scope>
    <source>
        <strain evidence="1">NR30</strain>
    </source>
</reference>